<evidence type="ECO:0008006" key="3">
    <source>
        <dbReference type="Google" id="ProtNLM"/>
    </source>
</evidence>
<evidence type="ECO:0000313" key="1">
    <source>
        <dbReference type="EMBL" id="MFC0321352.1"/>
    </source>
</evidence>
<organism evidence="1 2">
    <name type="scientific">Olivibacter oleidegradans</name>
    <dbReference type="NCBI Taxonomy" id="760123"/>
    <lineage>
        <taxon>Bacteria</taxon>
        <taxon>Pseudomonadati</taxon>
        <taxon>Bacteroidota</taxon>
        <taxon>Sphingobacteriia</taxon>
        <taxon>Sphingobacteriales</taxon>
        <taxon>Sphingobacteriaceae</taxon>
        <taxon>Olivibacter</taxon>
    </lineage>
</organism>
<keyword evidence="2" id="KW-1185">Reference proteome</keyword>
<comment type="caution">
    <text evidence="1">The sequence shown here is derived from an EMBL/GenBank/DDBJ whole genome shotgun (WGS) entry which is preliminary data.</text>
</comment>
<dbReference type="EMBL" id="JBHLWO010000005">
    <property type="protein sequence ID" value="MFC0321352.1"/>
    <property type="molecule type" value="Genomic_DNA"/>
</dbReference>
<sequence length="72" mass="8319">METSFTNLDGFEYPAYKIKRYISNLELFTLLLTDGSIVHYIAPDENLFKSWLISNNIPDVREQEYISAGILS</sequence>
<accession>A0ABV6HRQ9</accession>
<evidence type="ECO:0000313" key="2">
    <source>
        <dbReference type="Proteomes" id="UP001589774"/>
    </source>
</evidence>
<name>A0ABV6HRQ9_9SPHI</name>
<protein>
    <recommendedName>
        <fullName evidence="3">KTSC domain-containing protein</fullName>
    </recommendedName>
</protein>
<dbReference type="Proteomes" id="UP001589774">
    <property type="component" value="Unassembled WGS sequence"/>
</dbReference>
<gene>
    <name evidence="1" type="ORF">ACFFI0_23750</name>
</gene>
<reference evidence="1 2" key="1">
    <citation type="submission" date="2024-09" db="EMBL/GenBank/DDBJ databases">
        <authorList>
            <person name="Sun Q."/>
            <person name="Mori K."/>
        </authorList>
    </citation>
    <scope>NUCLEOTIDE SEQUENCE [LARGE SCALE GENOMIC DNA]</scope>
    <source>
        <strain evidence="1 2">CCM 7765</strain>
    </source>
</reference>
<dbReference type="RefSeq" id="WP_013663815.1">
    <property type="nucleotide sequence ID" value="NZ_JBHLWO010000005.1"/>
</dbReference>
<proteinExistence type="predicted"/>